<keyword evidence="3" id="KW-1185">Reference proteome</keyword>
<dbReference type="EMBL" id="JANAWD010000522">
    <property type="protein sequence ID" value="KAJ3478294.1"/>
    <property type="molecule type" value="Genomic_DNA"/>
</dbReference>
<organism evidence="2 3">
    <name type="scientific">Meripilus lineatus</name>
    <dbReference type="NCBI Taxonomy" id="2056292"/>
    <lineage>
        <taxon>Eukaryota</taxon>
        <taxon>Fungi</taxon>
        <taxon>Dikarya</taxon>
        <taxon>Basidiomycota</taxon>
        <taxon>Agaricomycotina</taxon>
        <taxon>Agaricomycetes</taxon>
        <taxon>Polyporales</taxon>
        <taxon>Meripilaceae</taxon>
        <taxon>Meripilus</taxon>
    </lineage>
</organism>
<evidence type="ECO:0000313" key="2">
    <source>
        <dbReference type="EMBL" id="KAJ3478294.1"/>
    </source>
</evidence>
<feature type="region of interest" description="Disordered" evidence="1">
    <location>
        <begin position="32"/>
        <end position="79"/>
    </location>
</feature>
<dbReference type="Proteomes" id="UP001212997">
    <property type="component" value="Unassembled WGS sequence"/>
</dbReference>
<accession>A0AAD5UWY7</accession>
<dbReference type="AlphaFoldDB" id="A0AAD5UWY7"/>
<feature type="compositionally biased region" description="Basic and acidic residues" evidence="1">
    <location>
        <begin position="57"/>
        <end position="66"/>
    </location>
</feature>
<reference evidence="2" key="1">
    <citation type="submission" date="2022-07" db="EMBL/GenBank/DDBJ databases">
        <title>Genome Sequence of Physisporinus lineatus.</title>
        <authorList>
            <person name="Buettner E."/>
        </authorList>
    </citation>
    <scope>NUCLEOTIDE SEQUENCE</scope>
    <source>
        <strain evidence="2">VT162</strain>
    </source>
</reference>
<proteinExistence type="predicted"/>
<evidence type="ECO:0000256" key="1">
    <source>
        <dbReference type="SAM" id="MobiDB-lite"/>
    </source>
</evidence>
<sequence length="281" mass="31580">MNEAFLNPVQEFNRDLRVACIKAWSDIVQEDKKRKWEVTQNGNKAKRPNNPRLSRNNRFDLADKPGPRPSSVASADEDGFREDIIDTTYYPGDYATAERSELGHEEYVLGQTNFGGDDDTAMPGELQLNVKVEKESHKRRSQTRKLTTARAIEMERDKYNPPEVFQATPSPSQVSFCVHTEPSPPPRLVHHCRKALVQVAVSKCLSQDLGKKHSDISSSRSMDNLLGGDHQYPPMYSPEMEEYMKTRPPSKYGDVESGSPPDAQGGPYPNEKDGASDIEIV</sequence>
<name>A0AAD5UWY7_9APHY</name>
<feature type="region of interest" description="Disordered" evidence="1">
    <location>
        <begin position="207"/>
        <end position="281"/>
    </location>
</feature>
<gene>
    <name evidence="2" type="ORF">NLI96_g9859</name>
</gene>
<evidence type="ECO:0000313" key="3">
    <source>
        <dbReference type="Proteomes" id="UP001212997"/>
    </source>
</evidence>
<comment type="caution">
    <text evidence="2">The sequence shown here is derived from an EMBL/GenBank/DDBJ whole genome shotgun (WGS) entry which is preliminary data.</text>
</comment>
<protein>
    <submittedName>
        <fullName evidence="2">Uncharacterized protein</fullName>
    </submittedName>
</protein>